<comment type="caution">
    <text evidence="1">The sequence shown here is derived from an EMBL/GenBank/DDBJ whole genome shotgun (WGS) entry which is preliminary data.</text>
</comment>
<reference evidence="1 2" key="1">
    <citation type="submission" date="2020-08" db="EMBL/GenBank/DDBJ databases">
        <authorList>
            <person name="Koutsovoulos G."/>
            <person name="Danchin GJ E."/>
        </authorList>
    </citation>
    <scope>NUCLEOTIDE SEQUENCE [LARGE SCALE GENOMIC DNA]</scope>
</reference>
<dbReference type="Proteomes" id="UP000580250">
    <property type="component" value="Unassembled WGS sequence"/>
</dbReference>
<protein>
    <submittedName>
        <fullName evidence="1">Uncharacterized protein</fullName>
    </submittedName>
</protein>
<sequence>MMRSRIYSLIRIICFLPKNTNNNAVMVIPIQERRNFSRQPEGMLSTREK</sequence>
<accession>A0A6V7WWI2</accession>
<dbReference type="EMBL" id="CAJEWN010000874">
    <property type="protein sequence ID" value="CAD2191352.1"/>
    <property type="molecule type" value="Genomic_DNA"/>
</dbReference>
<gene>
    <name evidence="1" type="ORF">MENT_LOCUS44180</name>
</gene>
<evidence type="ECO:0000313" key="1">
    <source>
        <dbReference type="EMBL" id="CAD2191352.1"/>
    </source>
</evidence>
<proteinExistence type="predicted"/>
<evidence type="ECO:0000313" key="2">
    <source>
        <dbReference type="Proteomes" id="UP000580250"/>
    </source>
</evidence>
<dbReference type="AlphaFoldDB" id="A0A6V7WWI2"/>
<name>A0A6V7WWI2_MELEN</name>
<organism evidence="1 2">
    <name type="scientific">Meloidogyne enterolobii</name>
    <name type="common">Root-knot nematode worm</name>
    <name type="synonym">Meloidogyne mayaguensis</name>
    <dbReference type="NCBI Taxonomy" id="390850"/>
    <lineage>
        <taxon>Eukaryota</taxon>
        <taxon>Metazoa</taxon>
        <taxon>Ecdysozoa</taxon>
        <taxon>Nematoda</taxon>
        <taxon>Chromadorea</taxon>
        <taxon>Rhabditida</taxon>
        <taxon>Tylenchina</taxon>
        <taxon>Tylenchomorpha</taxon>
        <taxon>Tylenchoidea</taxon>
        <taxon>Meloidogynidae</taxon>
        <taxon>Meloidogyninae</taxon>
        <taxon>Meloidogyne</taxon>
    </lineage>
</organism>